<feature type="chain" id="PRO_5045601030" evidence="1">
    <location>
        <begin position="22"/>
        <end position="265"/>
    </location>
</feature>
<name>A0ABS8C3H7_9ALTE</name>
<dbReference type="InterPro" id="IPR036249">
    <property type="entry name" value="Thioredoxin-like_sf"/>
</dbReference>
<accession>A0ABS8C3H7</accession>
<reference evidence="2 3" key="1">
    <citation type="submission" date="2021-10" db="EMBL/GenBank/DDBJ databases">
        <title>Alishewanella koreense sp. nov. isolated from seawater of southwestern coast in South Korea and the proposal for the reclassification of Rheinheimera perlucida and Rheinheimera tuosuensis as Arsukibacterium perlucida and Arsukibacterium tuosuensis.</title>
        <authorList>
            <person name="Kim K.H."/>
            <person name="Ruan W."/>
            <person name="Kim K.R."/>
            <person name="Baek J.H."/>
            <person name="Jeon C.O."/>
        </authorList>
    </citation>
    <scope>NUCLEOTIDE SEQUENCE [LARGE SCALE GENOMIC DNA]</scope>
    <source>
        <strain evidence="2 3">16-MA</strain>
    </source>
</reference>
<evidence type="ECO:0000313" key="2">
    <source>
        <dbReference type="EMBL" id="MCB5226680.1"/>
    </source>
</evidence>
<dbReference type="Gene3D" id="3.40.30.10">
    <property type="entry name" value="Glutaredoxin"/>
    <property type="match status" value="1"/>
</dbReference>
<gene>
    <name evidence="2" type="ORF">JAO78_007595</name>
</gene>
<dbReference type="SUPFAM" id="SSF52833">
    <property type="entry name" value="Thioredoxin-like"/>
    <property type="match status" value="1"/>
</dbReference>
<evidence type="ECO:0000313" key="3">
    <source>
        <dbReference type="Proteomes" id="UP000633814"/>
    </source>
</evidence>
<protein>
    <submittedName>
        <fullName evidence="2">Thioredoxin family protein</fullName>
    </submittedName>
</protein>
<proteinExistence type="predicted"/>
<sequence length="265" mass="29582">MSALTHLALILFSLVLLPAQAASSYDNALSYQPEQQILPTLQALEQKAVAENKLILVALGASWCHDSVALLERFAEPTLAAALAERFEIVLVDVAYLQYGQATTTRYQLPLYYGTPTVMIIDPSNRQLLNKPDLMQWTNAASFDEGAYQQYFLTTHFKQQFAATQQPALTEAAQQHIRDFEEQQAATLAMGYQHLSPLLAAYETDPQADRTEFMAVWDEVKRFRGSIIADVQALQQAAMLDATSPLKIPSYNEFSFLKPADADKE</sequence>
<organism evidence="2 3">
    <name type="scientific">Alishewanella maricola</name>
    <dbReference type="NCBI Taxonomy" id="2795740"/>
    <lineage>
        <taxon>Bacteria</taxon>
        <taxon>Pseudomonadati</taxon>
        <taxon>Pseudomonadota</taxon>
        <taxon>Gammaproteobacteria</taxon>
        <taxon>Alteromonadales</taxon>
        <taxon>Alteromonadaceae</taxon>
        <taxon>Alishewanella</taxon>
    </lineage>
</organism>
<dbReference type="RefSeq" id="WP_226750777.1">
    <property type="nucleotide sequence ID" value="NZ_JAEINI020000004.1"/>
</dbReference>
<evidence type="ECO:0000256" key="1">
    <source>
        <dbReference type="SAM" id="SignalP"/>
    </source>
</evidence>
<dbReference type="Proteomes" id="UP000633814">
    <property type="component" value="Unassembled WGS sequence"/>
</dbReference>
<dbReference type="Pfam" id="PF13899">
    <property type="entry name" value="Thioredoxin_7"/>
    <property type="match status" value="1"/>
</dbReference>
<feature type="signal peptide" evidence="1">
    <location>
        <begin position="1"/>
        <end position="21"/>
    </location>
</feature>
<comment type="caution">
    <text evidence="2">The sequence shown here is derived from an EMBL/GenBank/DDBJ whole genome shotgun (WGS) entry which is preliminary data.</text>
</comment>
<dbReference type="EMBL" id="JAEINI020000004">
    <property type="protein sequence ID" value="MCB5226680.1"/>
    <property type="molecule type" value="Genomic_DNA"/>
</dbReference>
<keyword evidence="3" id="KW-1185">Reference proteome</keyword>
<keyword evidence="1" id="KW-0732">Signal</keyword>